<dbReference type="NCBIfam" id="TIGR00089">
    <property type="entry name" value="MiaB/RimO family radical SAM methylthiotransferase"/>
    <property type="match status" value="1"/>
</dbReference>
<dbReference type="InterPro" id="IPR020612">
    <property type="entry name" value="Methylthiotransferase_CS"/>
</dbReference>
<evidence type="ECO:0000313" key="11">
    <source>
        <dbReference type="Proteomes" id="UP000176451"/>
    </source>
</evidence>
<dbReference type="InterPro" id="IPR038135">
    <property type="entry name" value="Methylthiotransferase_N_sf"/>
</dbReference>
<dbReference type="GO" id="GO:0046872">
    <property type="term" value="F:metal ion binding"/>
    <property type="evidence" value="ECO:0007669"/>
    <property type="project" value="UniProtKB-KW"/>
</dbReference>
<evidence type="ECO:0000256" key="2">
    <source>
        <dbReference type="ARBA" id="ARBA00022485"/>
    </source>
</evidence>
<dbReference type="PANTHER" id="PTHR43020:SF2">
    <property type="entry name" value="MITOCHONDRIAL TRNA METHYLTHIOTRANSFERASE CDK5RAP1"/>
    <property type="match status" value="1"/>
</dbReference>
<dbReference type="InterPro" id="IPR058240">
    <property type="entry name" value="rSAM_sf"/>
</dbReference>
<dbReference type="PROSITE" id="PS51918">
    <property type="entry name" value="RADICAL_SAM"/>
    <property type="match status" value="1"/>
</dbReference>
<keyword evidence="7" id="KW-0411">Iron-sulfur</keyword>
<keyword evidence="2" id="KW-0004">4Fe-4S</keyword>
<reference evidence="10 11" key="1">
    <citation type="journal article" date="2016" name="Nat. Commun.">
        <title>Thousands of microbial genomes shed light on interconnected biogeochemical processes in an aquifer system.</title>
        <authorList>
            <person name="Anantharaman K."/>
            <person name="Brown C.T."/>
            <person name="Hug L.A."/>
            <person name="Sharon I."/>
            <person name="Castelle C.J."/>
            <person name="Probst A.J."/>
            <person name="Thomas B.C."/>
            <person name="Singh A."/>
            <person name="Wilkins M.J."/>
            <person name="Karaoz U."/>
            <person name="Brodie E.L."/>
            <person name="Williams K.H."/>
            <person name="Hubbard S.S."/>
            <person name="Banfield J.F."/>
        </authorList>
    </citation>
    <scope>NUCLEOTIDE SEQUENCE [LARGE SCALE GENOMIC DNA]</scope>
</reference>
<accession>A0A1F5EKB1</accession>
<dbReference type="SMART" id="SM00729">
    <property type="entry name" value="Elp3"/>
    <property type="match status" value="1"/>
</dbReference>
<dbReference type="SUPFAM" id="SSF102114">
    <property type="entry name" value="Radical SAM enzymes"/>
    <property type="match status" value="1"/>
</dbReference>
<dbReference type="AlphaFoldDB" id="A0A1F5EKB1"/>
<dbReference type="SFLD" id="SFLDG01082">
    <property type="entry name" value="B12-binding_domain_containing"/>
    <property type="match status" value="1"/>
</dbReference>
<evidence type="ECO:0000256" key="4">
    <source>
        <dbReference type="ARBA" id="ARBA00022691"/>
    </source>
</evidence>
<evidence type="ECO:0000256" key="5">
    <source>
        <dbReference type="ARBA" id="ARBA00022723"/>
    </source>
</evidence>
<evidence type="ECO:0000256" key="1">
    <source>
        <dbReference type="ARBA" id="ARBA00001966"/>
    </source>
</evidence>
<dbReference type="STRING" id="1797469.A3F08_00430"/>
<dbReference type="InterPro" id="IPR006638">
    <property type="entry name" value="Elp3/MiaA/NifB-like_rSAM"/>
</dbReference>
<name>A0A1F5EKB1_9BACT</name>
<dbReference type="GO" id="GO:0035597">
    <property type="term" value="F:tRNA-2-methylthio-N(6)-dimethylallyladenosine(37) synthase activity"/>
    <property type="evidence" value="ECO:0007669"/>
    <property type="project" value="TreeGrafter"/>
</dbReference>
<dbReference type="FunFam" id="3.80.30.20:FF:000001">
    <property type="entry name" value="tRNA-2-methylthio-N(6)-dimethylallyladenosine synthase 2"/>
    <property type="match status" value="1"/>
</dbReference>
<dbReference type="EMBL" id="MEZV01000005">
    <property type="protein sequence ID" value="OGD67869.1"/>
    <property type="molecule type" value="Genomic_DNA"/>
</dbReference>
<dbReference type="InterPro" id="IPR007197">
    <property type="entry name" value="rSAM"/>
</dbReference>
<evidence type="ECO:0000256" key="3">
    <source>
        <dbReference type="ARBA" id="ARBA00022679"/>
    </source>
</evidence>
<feature type="domain" description="Radical SAM core" evidence="9">
    <location>
        <begin position="106"/>
        <end position="351"/>
    </location>
</feature>
<keyword evidence="4" id="KW-0949">S-adenosyl-L-methionine</keyword>
<gene>
    <name evidence="10" type="ORF">A3F08_00430</name>
</gene>
<keyword evidence="5" id="KW-0479">Metal-binding</keyword>
<dbReference type="InterPro" id="IPR023404">
    <property type="entry name" value="rSAM_horseshoe"/>
</dbReference>
<proteinExistence type="predicted"/>
<evidence type="ECO:0000313" key="10">
    <source>
        <dbReference type="EMBL" id="OGD67869.1"/>
    </source>
</evidence>
<comment type="cofactor">
    <cofactor evidence="1">
        <name>[4Fe-4S] cluster</name>
        <dbReference type="ChEBI" id="CHEBI:49883"/>
    </cofactor>
</comment>
<dbReference type="PANTHER" id="PTHR43020">
    <property type="entry name" value="CDK5 REGULATORY SUBUNIT-ASSOCIATED PROTEIN 1"/>
    <property type="match status" value="1"/>
</dbReference>
<organism evidence="10 11">
    <name type="scientific">Candidatus Berkelbacteria bacterium RIFCSPHIGHO2_12_FULL_36_9</name>
    <dbReference type="NCBI Taxonomy" id="1797469"/>
    <lineage>
        <taxon>Bacteria</taxon>
        <taxon>Candidatus Berkelbacteria</taxon>
    </lineage>
</organism>
<dbReference type="GO" id="GO:0051539">
    <property type="term" value="F:4 iron, 4 sulfur cluster binding"/>
    <property type="evidence" value="ECO:0007669"/>
    <property type="project" value="UniProtKB-KW"/>
</dbReference>
<keyword evidence="6" id="KW-0408">Iron</keyword>
<evidence type="ECO:0000259" key="8">
    <source>
        <dbReference type="PROSITE" id="PS51449"/>
    </source>
</evidence>
<dbReference type="Gene3D" id="3.40.50.12160">
    <property type="entry name" value="Methylthiotransferase, N-terminal domain"/>
    <property type="match status" value="1"/>
</dbReference>
<dbReference type="Pfam" id="PF04055">
    <property type="entry name" value="Radical_SAM"/>
    <property type="match status" value="1"/>
</dbReference>
<protein>
    <submittedName>
        <fullName evidence="10">Uncharacterized protein</fullName>
    </submittedName>
</protein>
<dbReference type="PROSITE" id="PS01278">
    <property type="entry name" value="MTTASE_RADICAL"/>
    <property type="match status" value="1"/>
</dbReference>
<dbReference type="GO" id="GO:0005829">
    <property type="term" value="C:cytosol"/>
    <property type="evidence" value="ECO:0007669"/>
    <property type="project" value="TreeGrafter"/>
</dbReference>
<dbReference type="Proteomes" id="UP000176451">
    <property type="component" value="Unassembled WGS sequence"/>
</dbReference>
<evidence type="ECO:0000256" key="7">
    <source>
        <dbReference type="ARBA" id="ARBA00023014"/>
    </source>
</evidence>
<dbReference type="SFLD" id="SFLDS00029">
    <property type="entry name" value="Radical_SAM"/>
    <property type="match status" value="1"/>
</dbReference>
<dbReference type="InterPro" id="IPR005839">
    <property type="entry name" value="Methylthiotransferase"/>
</dbReference>
<dbReference type="Gene3D" id="3.80.30.20">
    <property type="entry name" value="tm_1862 like domain"/>
    <property type="match status" value="1"/>
</dbReference>
<feature type="domain" description="MTTase N-terminal" evidence="8">
    <location>
        <begin position="1"/>
        <end position="84"/>
    </location>
</feature>
<dbReference type="InterPro" id="IPR013848">
    <property type="entry name" value="Methylthiotransferase_N"/>
</dbReference>
<evidence type="ECO:0000259" key="9">
    <source>
        <dbReference type="PROSITE" id="PS51918"/>
    </source>
</evidence>
<sequence>MEYFESKEKDADLIIVLACSVRQKPLDRIFGKIKLWKKLPQKPKIVITACVLSHDKKKLENKVDAIIDTKNFQKEFLSFQKKYFINKRLGVIKYSKLNINKSFNPEKNKSTSYIPIMSGCDNFCTYCVVPYTRGKEISRPVDDIISEIKNLVENGINEVTLLGQNVNSYYSKSNLKNQKSKTQIKNLKNGKYNFVQLLREIEKIKGLKKISFLTAHPKDMSDELIEWMGVSKKFSHKLHLPVQSGDNEILKKMNRHYTSENYIKLIENLKLKIKNLNLSTDIIVGFPSETKKQFKNTVKLCKKINFNQAYVSQYSPRPGTLASTMKNDVSAKEKKRRWQILNDLINKKRGR</sequence>
<dbReference type="Pfam" id="PF00919">
    <property type="entry name" value="UPF0004"/>
    <property type="match status" value="1"/>
</dbReference>
<dbReference type="PROSITE" id="PS51449">
    <property type="entry name" value="MTTASE_N"/>
    <property type="match status" value="1"/>
</dbReference>
<keyword evidence="3" id="KW-0808">Transferase</keyword>
<comment type="caution">
    <text evidence="10">The sequence shown here is derived from an EMBL/GenBank/DDBJ whole genome shotgun (WGS) entry which is preliminary data.</text>
</comment>
<evidence type="ECO:0000256" key="6">
    <source>
        <dbReference type="ARBA" id="ARBA00023004"/>
    </source>
</evidence>